<name>A0A8B6UUP4_9PSED</name>
<evidence type="ECO:0000256" key="2">
    <source>
        <dbReference type="ARBA" id="ARBA00022771"/>
    </source>
</evidence>
<dbReference type="InterPro" id="IPR000962">
    <property type="entry name" value="Znf_DskA_TraR"/>
</dbReference>
<gene>
    <name evidence="6" type="ORF">C4C32_06900</name>
</gene>
<reference evidence="6" key="2">
    <citation type="submission" date="2021-03" db="EMBL/GenBank/DDBJ databases">
        <authorList>
            <person name="Valentovich L.N."/>
            <person name="Akhremchuk A.E."/>
            <person name="Miamin V.E."/>
        </authorList>
    </citation>
    <scope>NUCLEOTIDE SEQUENCE</scope>
    <source>
        <strain evidence="6">3prime</strain>
    </source>
</reference>
<keyword evidence="3" id="KW-0862">Zinc</keyword>
<dbReference type="InterPro" id="IPR020460">
    <property type="entry name" value="Znf_C4-type_bac"/>
</dbReference>
<organism evidence="6 7">
    <name type="scientific">Pseudomonas corrugata</name>
    <dbReference type="NCBI Taxonomy" id="47879"/>
    <lineage>
        <taxon>Bacteria</taxon>
        <taxon>Pseudomonadati</taxon>
        <taxon>Pseudomonadota</taxon>
        <taxon>Gammaproteobacteria</taxon>
        <taxon>Pseudomonadales</taxon>
        <taxon>Pseudomonadaceae</taxon>
        <taxon>Pseudomonas</taxon>
    </lineage>
</organism>
<dbReference type="PRINTS" id="PR00618">
    <property type="entry name" value="DKSAZNFINGER"/>
</dbReference>
<dbReference type="AlphaFoldDB" id="A0A8B6UUP4"/>
<evidence type="ECO:0000313" key="7">
    <source>
        <dbReference type="Proteomes" id="UP000663914"/>
    </source>
</evidence>
<evidence type="ECO:0000256" key="1">
    <source>
        <dbReference type="ARBA" id="ARBA00022723"/>
    </source>
</evidence>
<keyword evidence="2" id="KW-0863">Zinc-finger</keyword>
<protein>
    <submittedName>
        <fullName evidence="6">TraR/DksA family transcriptional regulator</fullName>
    </submittedName>
</protein>
<evidence type="ECO:0000313" key="6">
    <source>
        <dbReference type="EMBL" id="QTH15621.1"/>
    </source>
</evidence>
<dbReference type="SUPFAM" id="SSF57716">
    <property type="entry name" value="Glucocorticoid receptor-like (DNA-binding domain)"/>
    <property type="match status" value="1"/>
</dbReference>
<dbReference type="GO" id="GO:1900378">
    <property type="term" value="P:positive regulation of secondary metabolite biosynthetic process"/>
    <property type="evidence" value="ECO:0007669"/>
    <property type="project" value="TreeGrafter"/>
</dbReference>
<evidence type="ECO:0000259" key="5">
    <source>
        <dbReference type="Pfam" id="PF01258"/>
    </source>
</evidence>
<dbReference type="PROSITE" id="PS01102">
    <property type="entry name" value="ZF_DKSA_1"/>
    <property type="match status" value="1"/>
</dbReference>
<dbReference type="InterPro" id="IPR012783">
    <property type="entry name" value="Znf_C4_TraR"/>
</dbReference>
<evidence type="ECO:0000256" key="3">
    <source>
        <dbReference type="ARBA" id="ARBA00022833"/>
    </source>
</evidence>
<dbReference type="GO" id="GO:0008270">
    <property type="term" value="F:zinc ion binding"/>
    <property type="evidence" value="ECO:0007669"/>
    <property type="project" value="UniProtKB-KW"/>
</dbReference>
<dbReference type="Gene3D" id="1.20.120.910">
    <property type="entry name" value="DksA, coiled-coil domain"/>
    <property type="match status" value="1"/>
</dbReference>
<dbReference type="PANTHER" id="PTHR38777:SF1">
    <property type="entry name" value="DNAK SUPPRESSOR PROTEIN"/>
    <property type="match status" value="1"/>
</dbReference>
<dbReference type="Proteomes" id="UP000663914">
    <property type="component" value="Chromosome"/>
</dbReference>
<accession>A0A8B6UUP4</accession>
<evidence type="ECO:0000256" key="4">
    <source>
        <dbReference type="PROSITE-ProRule" id="PRU00510"/>
    </source>
</evidence>
<reference evidence="6" key="1">
    <citation type="book" date="2019" name="MICROBIAL BIOTECHNOLOGY" publisher="Unknown Publisher">
        <title>Optimization of recombineering for directed mutagenesis of bacteria Pseudomonas corrugata 3'.</title>
        <authorList>
            <person name="Buinitskaja S.V."/>
            <person name="Pilipenok N."/>
            <person name="Valentovich L.N."/>
        </authorList>
    </citation>
    <scope>NUCLEOTIDE SEQUENCE</scope>
    <source>
        <strain evidence="6">3prime</strain>
    </source>
</reference>
<dbReference type="EMBL" id="CP072011">
    <property type="protein sequence ID" value="QTH15621.1"/>
    <property type="molecule type" value="Genomic_DNA"/>
</dbReference>
<dbReference type="PANTHER" id="PTHR38777">
    <property type="entry name" value="FELS-2 PROPHAGE PROTEIN"/>
    <property type="match status" value="1"/>
</dbReference>
<dbReference type="PROSITE" id="PS51128">
    <property type="entry name" value="ZF_DKSA_2"/>
    <property type="match status" value="1"/>
</dbReference>
<dbReference type="InterPro" id="IPR020458">
    <property type="entry name" value="Znf_DskA_TraR_CS"/>
</dbReference>
<dbReference type="NCBIfam" id="TIGR02419">
    <property type="entry name" value="C4_traR_proteo"/>
    <property type="match status" value="1"/>
</dbReference>
<keyword evidence="1" id="KW-0479">Metal-binding</keyword>
<proteinExistence type="predicted"/>
<dbReference type="Pfam" id="PF01258">
    <property type="entry name" value="zf-dskA_traR"/>
    <property type="match status" value="1"/>
</dbReference>
<sequence length="70" mass="7915">MDVIDIASEREDAHRAAVIAAHLAQKKTPVRPSAEHCEDCGEDIPEARRQIIPGVVLCVECQERQERMHR</sequence>
<feature type="domain" description="Zinc finger DksA/TraR C4-type" evidence="5">
    <location>
        <begin position="34"/>
        <end position="67"/>
    </location>
</feature>
<feature type="zinc finger region" description="dksA C4-type" evidence="4">
    <location>
        <begin position="37"/>
        <end position="61"/>
    </location>
</feature>
<dbReference type="RefSeq" id="WP_208555387.1">
    <property type="nucleotide sequence ID" value="NZ_CP072011.1"/>
</dbReference>